<organism evidence="1 2">
    <name type="scientific">Flavobacterium magnesitis</name>
    <dbReference type="NCBI Taxonomy" id="3138077"/>
    <lineage>
        <taxon>Bacteria</taxon>
        <taxon>Pseudomonadati</taxon>
        <taxon>Bacteroidota</taxon>
        <taxon>Flavobacteriia</taxon>
        <taxon>Flavobacteriales</taxon>
        <taxon>Flavobacteriaceae</taxon>
        <taxon>Flavobacterium</taxon>
    </lineage>
</organism>
<evidence type="ECO:0000313" key="2">
    <source>
        <dbReference type="Proteomes" id="UP001574170"/>
    </source>
</evidence>
<dbReference type="EMBL" id="JBCFQK010000001">
    <property type="protein sequence ID" value="MFA9192781.1"/>
    <property type="molecule type" value="Genomic_DNA"/>
</dbReference>
<keyword evidence="2" id="KW-1185">Reference proteome</keyword>
<protein>
    <submittedName>
        <fullName evidence="1">GNAT family N-acetyltransferase</fullName>
    </submittedName>
</protein>
<dbReference type="Gene3D" id="3.40.630.30">
    <property type="match status" value="1"/>
</dbReference>
<dbReference type="RefSeq" id="WP_373389876.1">
    <property type="nucleotide sequence ID" value="NZ_JBCFQK010000001.1"/>
</dbReference>
<name>A0ABV4TII3_9FLAO</name>
<dbReference type="Proteomes" id="UP001574170">
    <property type="component" value="Unassembled WGS sequence"/>
</dbReference>
<sequence length="199" mass="22592">MIAVRVLKVEETKNIAALHQMAFDNFFLTSLGTKFLGEFYGSIIKSKDGVAIGAYNEKNELVGFAIGARVKKGFYKNILKNNFISLSYTASTSLIKKPEKIIRLIKSFLTTETSNDNFLNYASLLSICVDPEKKGQKIGKHLLLAFESEVIKFSDGITLTTDKLNNDYVNHFYFSNNYILTDHFNQGDRPMNFYVKKLK</sequence>
<dbReference type="SUPFAM" id="SSF55729">
    <property type="entry name" value="Acyl-CoA N-acyltransferases (Nat)"/>
    <property type="match status" value="1"/>
</dbReference>
<evidence type="ECO:0000313" key="1">
    <source>
        <dbReference type="EMBL" id="MFA9192781.1"/>
    </source>
</evidence>
<dbReference type="InterPro" id="IPR016181">
    <property type="entry name" value="Acyl_CoA_acyltransferase"/>
</dbReference>
<proteinExistence type="predicted"/>
<reference evidence="1 2" key="1">
    <citation type="submission" date="2024-04" db="EMBL/GenBank/DDBJ databases">
        <title>New Clade of Flavobacterium.</title>
        <authorList>
            <person name="Matos L."/>
            <person name="Proenca D.N."/>
            <person name="Fransisco R.M."/>
            <person name="Chung A.P."/>
            <person name="Maccario L."/>
            <person name="Sorensen S.J."/>
            <person name="Morais P.V."/>
        </authorList>
    </citation>
    <scope>NUCLEOTIDE SEQUENCE [LARGE SCALE GENOMIC DNA]</scope>
    <source>
        <strain evidence="1 2">FBOR7N2.3</strain>
    </source>
</reference>
<comment type="caution">
    <text evidence="1">The sequence shown here is derived from an EMBL/GenBank/DDBJ whole genome shotgun (WGS) entry which is preliminary data.</text>
</comment>
<gene>
    <name evidence="1" type="ORF">AAGV33_00075</name>
</gene>
<accession>A0ABV4TII3</accession>